<evidence type="ECO:0000313" key="1">
    <source>
        <dbReference type="EMBL" id="KAI8563844.1"/>
    </source>
</evidence>
<accession>A0ACC0PFK2</accession>
<gene>
    <name evidence="1" type="ORF">RHMOL_Rhmol03G0140900</name>
</gene>
<proteinExistence type="predicted"/>
<keyword evidence="2" id="KW-1185">Reference proteome</keyword>
<protein>
    <submittedName>
        <fullName evidence="1">Uncharacterized protein</fullName>
    </submittedName>
</protein>
<name>A0ACC0PFK2_RHOML</name>
<dbReference type="Proteomes" id="UP001062846">
    <property type="component" value="Chromosome 3"/>
</dbReference>
<comment type="caution">
    <text evidence="1">The sequence shown here is derived from an EMBL/GenBank/DDBJ whole genome shotgun (WGS) entry which is preliminary data.</text>
</comment>
<organism evidence="1 2">
    <name type="scientific">Rhododendron molle</name>
    <name type="common">Chinese azalea</name>
    <name type="synonym">Azalea mollis</name>
    <dbReference type="NCBI Taxonomy" id="49168"/>
    <lineage>
        <taxon>Eukaryota</taxon>
        <taxon>Viridiplantae</taxon>
        <taxon>Streptophyta</taxon>
        <taxon>Embryophyta</taxon>
        <taxon>Tracheophyta</taxon>
        <taxon>Spermatophyta</taxon>
        <taxon>Magnoliopsida</taxon>
        <taxon>eudicotyledons</taxon>
        <taxon>Gunneridae</taxon>
        <taxon>Pentapetalae</taxon>
        <taxon>asterids</taxon>
        <taxon>Ericales</taxon>
        <taxon>Ericaceae</taxon>
        <taxon>Ericoideae</taxon>
        <taxon>Rhodoreae</taxon>
        <taxon>Rhododendron</taxon>
    </lineage>
</organism>
<evidence type="ECO:0000313" key="2">
    <source>
        <dbReference type="Proteomes" id="UP001062846"/>
    </source>
</evidence>
<dbReference type="EMBL" id="CM046390">
    <property type="protein sequence ID" value="KAI8563844.1"/>
    <property type="molecule type" value="Genomic_DNA"/>
</dbReference>
<reference evidence="1" key="1">
    <citation type="submission" date="2022-02" db="EMBL/GenBank/DDBJ databases">
        <title>Plant Genome Project.</title>
        <authorList>
            <person name="Zhang R.-G."/>
        </authorList>
    </citation>
    <scope>NUCLEOTIDE SEQUENCE</scope>
    <source>
        <strain evidence="1">AT1</strain>
    </source>
</reference>
<sequence length="120" mass="12960">MSWPRSNTSSRSPYLIPPEAVADEDASTALLIASEEAIWWSIDRAPQLKTASNHRRMVVTEKMHGKGNVPVPLTTKDPAGSRLPLRGLKPEASPLPPPTQLGSGRATASPPLVYQGRQRG</sequence>